<gene>
    <name evidence="2" type="ORF">HO173_008238</name>
</gene>
<dbReference type="InterPro" id="IPR009069">
    <property type="entry name" value="Cys_alpha_HP_mot_SF"/>
</dbReference>
<proteinExistence type="predicted"/>
<organism evidence="2 3">
    <name type="scientific">Letharia columbiana</name>
    <dbReference type="NCBI Taxonomy" id="112416"/>
    <lineage>
        <taxon>Eukaryota</taxon>
        <taxon>Fungi</taxon>
        <taxon>Dikarya</taxon>
        <taxon>Ascomycota</taxon>
        <taxon>Pezizomycotina</taxon>
        <taxon>Lecanoromycetes</taxon>
        <taxon>OSLEUM clade</taxon>
        <taxon>Lecanoromycetidae</taxon>
        <taxon>Lecanorales</taxon>
        <taxon>Lecanorineae</taxon>
        <taxon>Parmeliaceae</taxon>
        <taxon>Letharia</taxon>
    </lineage>
</organism>
<evidence type="ECO:0008006" key="4">
    <source>
        <dbReference type="Google" id="ProtNLM"/>
    </source>
</evidence>
<dbReference type="GO" id="GO:0007005">
    <property type="term" value="P:mitochondrion organization"/>
    <property type="evidence" value="ECO:0007669"/>
    <property type="project" value="InterPro"/>
</dbReference>
<keyword evidence="3" id="KW-1185">Reference proteome</keyword>
<feature type="compositionally biased region" description="Polar residues" evidence="1">
    <location>
        <begin position="93"/>
        <end position="117"/>
    </location>
</feature>
<dbReference type="EMBL" id="JACCJC010000035">
    <property type="protein sequence ID" value="KAF6233681.1"/>
    <property type="molecule type" value="Genomic_DNA"/>
</dbReference>
<evidence type="ECO:0000313" key="3">
    <source>
        <dbReference type="Proteomes" id="UP000578531"/>
    </source>
</evidence>
<feature type="compositionally biased region" description="Polar residues" evidence="1">
    <location>
        <begin position="49"/>
        <end position="60"/>
    </location>
</feature>
<feature type="compositionally biased region" description="Low complexity" evidence="1">
    <location>
        <begin position="13"/>
        <end position="36"/>
    </location>
</feature>
<dbReference type="SUPFAM" id="SSF47072">
    <property type="entry name" value="Cysteine alpha-hairpin motif"/>
    <property type="match status" value="1"/>
</dbReference>
<dbReference type="RefSeq" id="XP_037163098.1">
    <property type="nucleotide sequence ID" value="XM_037310138.1"/>
</dbReference>
<dbReference type="AlphaFoldDB" id="A0A8H6FS00"/>
<name>A0A8H6FS00_9LECA</name>
<feature type="compositionally biased region" description="Gly residues" evidence="1">
    <location>
        <begin position="1"/>
        <end position="12"/>
    </location>
</feature>
<sequence length="162" mass="16316">MPRSRGGSGGRGRPSAPSRPAAAPARPAATPSQQSSRGASTAAHPPAHAQQSGAPTQQGKSPGLFGQMASTAAGVAVGSSIGHAIGGMFGGSSAPTEQQQADNAVASQANESSSQSIAWGPRSCETDAKSFTKCLDENQGNMQICGWYLDQLKACQQAASQY</sequence>
<reference evidence="2 3" key="1">
    <citation type="journal article" date="2020" name="Genomics">
        <title>Complete, high-quality genomes from long-read metagenomic sequencing of two wolf lichen thalli reveals enigmatic genome architecture.</title>
        <authorList>
            <person name="McKenzie S.K."/>
            <person name="Walston R.F."/>
            <person name="Allen J.L."/>
        </authorList>
    </citation>
    <scope>NUCLEOTIDE SEQUENCE [LARGE SCALE GENOMIC DNA]</scope>
    <source>
        <strain evidence="2">WasteWater2</strain>
    </source>
</reference>
<evidence type="ECO:0000313" key="2">
    <source>
        <dbReference type="EMBL" id="KAF6233681.1"/>
    </source>
</evidence>
<protein>
    <recommendedName>
        <fullName evidence="4">CHCH domain protein</fullName>
    </recommendedName>
</protein>
<dbReference type="GO" id="GO:0005739">
    <property type="term" value="C:mitochondrion"/>
    <property type="evidence" value="ECO:0007669"/>
    <property type="project" value="TreeGrafter"/>
</dbReference>
<feature type="region of interest" description="Disordered" evidence="1">
    <location>
        <begin position="84"/>
        <end position="121"/>
    </location>
</feature>
<feature type="region of interest" description="Disordered" evidence="1">
    <location>
        <begin position="1"/>
        <end position="66"/>
    </location>
</feature>
<accession>A0A8H6FS00</accession>
<dbReference type="GO" id="GO:0005634">
    <property type="term" value="C:nucleus"/>
    <property type="evidence" value="ECO:0007669"/>
    <property type="project" value="TreeGrafter"/>
</dbReference>
<dbReference type="OrthoDB" id="1106148at2759"/>
<dbReference type="PANTHER" id="PTHR13523">
    <property type="entry name" value="COILED-COIL-HELIX-COILED-COIL-HELIX DOMAIN CONTAINING 2/NUR77"/>
    <property type="match status" value="1"/>
</dbReference>
<dbReference type="Proteomes" id="UP000578531">
    <property type="component" value="Unassembled WGS sequence"/>
</dbReference>
<evidence type="ECO:0000256" key="1">
    <source>
        <dbReference type="SAM" id="MobiDB-lite"/>
    </source>
</evidence>
<comment type="caution">
    <text evidence="2">The sequence shown here is derived from an EMBL/GenBank/DDBJ whole genome shotgun (WGS) entry which is preliminary data.</text>
</comment>
<dbReference type="GeneID" id="59289894"/>
<dbReference type="PANTHER" id="PTHR13523:SF2">
    <property type="entry name" value="COILED-COIL-HELIX-COILED-COIL-HELIX DOMAIN CONTAINING 2, ISOFORM A-RELATED"/>
    <property type="match status" value="1"/>
</dbReference>
<dbReference type="InterPro" id="IPR055304">
    <property type="entry name" value="CHCHD2/10-like"/>
</dbReference>